<sequence>MYNLVEYKRDICIRSFNFAKRIINLAISLRKKTSLYSISDQIIRSGTSIGANIEEAQNSSSKKEFIHTMTIALKEARETNYWLRLIVECKLISQEKMELLMKENVELIKIITTIVKNSKK</sequence>
<dbReference type="InterPro" id="IPR036583">
    <property type="entry name" value="23S_rRNA_IVS_sf"/>
</dbReference>
<protein>
    <recommendedName>
        <fullName evidence="3">Four helix bundle protein</fullName>
    </recommendedName>
</protein>
<dbReference type="Gene3D" id="1.20.1440.60">
    <property type="entry name" value="23S rRNA-intervening sequence"/>
    <property type="match status" value="1"/>
</dbReference>
<dbReference type="PANTHER" id="PTHR38471">
    <property type="entry name" value="FOUR HELIX BUNDLE PROTEIN"/>
    <property type="match status" value="1"/>
</dbReference>
<organism evidence="1 2">
    <name type="scientific">Candidatus Gottesmanbacteria bacterium GW2011_GWA1_34_13</name>
    <dbReference type="NCBI Taxonomy" id="1618434"/>
    <lineage>
        <taxon>Bacteria</taxon>
        <taxon>Candidatus Gottesmaniibacteriota</taxon>
    </lineage>
</organism>
<accession>A0A0G0B448</accession>
<dbReference type="PIRSF" id="PIRSF035652">
    <property type="entry name" value="CHP02436"/>
    <property type="match status" value="1"/>
</dbReference>
<dbReference type="EMBL" id="LBPN01000019">
    <property type="protein sequence ID" value="KKP58461.1"/>
    <property type="molecule type" value="Genomic_DNA"/>
</dbReference>
<dbReference type="Proteomes" id="UP000034176">
    <property type="component" value="Unassembled WGS sequence"/>
</dbReference>
<proteinExistence type="predicted"/>
<gene>
    <name evidence="1" type="ORF">UR52_C0019G0007</name>
</gene>
<evidence type="ECO:0000313" key="1">
    <source>
        <dbReference type="EMBL" id="KKP58461.1"/>
    </source>
</evidence>
<dbReference type="NCBIfam" id="TIGR02436">
    <property type="entry name" value="four helix bundle protein"/>
    <property type="match status" value="1"/>
</dbReference>
<name>A0A0G0B448_9BACT</name>
<dbReference type="InterPro" id="IPR012657">
    <property type="entry name" value="23S_rRNA-intervening_sequence"/>
</dbReference>
<dbReference type="AlphaFoldDB" id="A0A0G0B448"/>
<evidence type="ECO:0008006" key="3">
    <source>
        <dbReference type="Google" id="ProtNLM"/>
    </source>
</evidence>
<dbReference type="Pfam" id="PF05635">
    <property type="entry name" value="23S_rRNA_IVP"/>
    <property type="match status" value="1"/>
</dbReference>
<reference evidence="1 2" key="1">
    <citation type="journal article" date="2015" name="Nature">
        <title>rRNA introns, odd ribosomes, and small enigmatic genomes across a large radiation of phyla.</title>
        <authorList>
            <person name="Brown C.T."/>
            <person name="Hug L.A."/>
            <person name="Thomas B.C."/>
            <person name="Sharon I."/>
            <person name="Castelle C.J."/>
            <person name="Singh A."/>
            <person name="Wilkins M.J."/>
            <person name="Williams K.H."/>
            <person name="Banfield J.F."/>
        </authorList>
    </citation>
    <scope>NUCLEOTIDE SEQUENCE [LARGE SCALE GENOMIC DNA]</scope>
</reference>
<comment type="caution">
    <text evidence="1">The sequence shown here is derived from an EMBL/GenBank/DDBJ whole genome shotgun (WGS) entry which is preliminary data.</text>
</comment>
<dbReference type="SUPFAM" id="SSF158446">
    <property type="entry name" value="IVS-encoded protein-like"/>
    <property type="match status" value="1"/>
</dbReference>
<evidence type="ECO:0000313" key="2">
    <source>
        <dbReference type="Proteomes" id="UP000034176"/>
    </source>
</evidence>
<dbReference type="PANTHER" id="PTHR38471:SF2">
    <property type="entry name" value="FOUR HELIX BUNDLE PROTEIN"/>
    <property type="match status" value="1"/>
</dbReference>